<keyword evidence="1" id="KW-0436">Ligase</keyword>
<dbReference type="HAMAP" id="MF_00122">
    <property type="entry name" value="GatC"/>
    <property type="match status" value="1"/>
</dbReference>
<dbReference type="SUPFAM" id="SSF141000">
    <property type="entry name" value="Glu-tRNAGln amidotransferase C subunit"/>
    <property type="match status" value="1"/>
</dbReference>
<keyword evidence="3" id="KW-1185">Reference proteome</keyword>
<dbReference type="GO" id="GO:0050566">
    <property type="term" value="F:asparaginyl-tRNA synthase (glutamine-hydrolyzing) activity"/>
    <property type="evidence" value="ECO:0007669"/>
    <property type="project" value="RHEA"/>
</dbReference>
<dbReference type="Pfam" id="PF02686">
    <property type="entry name" value="GatC"/>
    <property type="match status" value="1"/>
</dbReference>
<dbReference type="InterPro" id="IPR036113">
    <property type="entry name" value="Asp/Glu-ADT_sf_sub_c"/>
</dbReference>
<proteinExistence type="inferred from homology"/>
<comment type="subunit">
    <text evidence="1">Heterotrimer of A, B and C subunits.</text>
</comment>
<accession>A0A3M0BL31</accession>
<comment type="catalytic activity">
    <reaction evidence="1">
        <text>L-aspartyl-tRNA(Asn) + L-glutamine + ATP + H2O = L-asparaginyl-tRNA(Asn) + L-glutamate + ADP + phosphate + 2 H(+)</text>
        <dbReference type="Rhea" id="RHEA:14513"/>
        <dbReference type="Rhea" id="RHEA-COMP:9674"/>
        <dbReference type="Rhea" id="RHEA-COMP:9677"/>
        <dbReference type="ChEBI" id="CHEBI:15377"/>
        <dbReference type="ChEBI" id="CHEBI:15378"/>
        <dbReference type="ChEBI" id="CHEBI:29985"/>
        <dbReference type="ChEBI" id="CHEBI:30616"/>
        <dbReference type="ChEBI" id="CHEBI:43474"/>
        <dbReference type="ChEBI" id="CHEBI:58359"/>
        <dbReference type="ChEBI" id="CHEBI:78515"/>
        <dbReference type="ChEBI" id="CHEBI:78516"/>
        <dbReference type="ChEBI" id="CHEBI:456216"/>
    </reaction>
</comment>
<dbReference type="NCBIfam" id="TIGR00135">
    <property type="entry name" value="gatC"/>
    <property type="match status" value="1"/>
</dbReference>
<evidence type="ECO:0000313" key="2">
    <source>
        <dbReference type="EMBL" id="RMA97286.1"/>
    </source>
</evidence>
<dbReference type="Gene3D" id="1.10.20.60">
    <property type="entry name" value="Glu-tRNAGln amidotransferase C subunit, N-terminal domain"/>
    <property type="match status" value="1"/>
</dbReference>
<comment type="catalytic activity">
    <reaction evidence="1">
        <text>L-glutamyl-tRNA(Gln) + L-glutamine + ATP + H2O = L-glutaminyl-tRNA(Gln) + L-glutamate + ADP + phosphate + H(+)</text>
        <dbReference type="Rhea" id="RHEA:17521"/>
        <dbReference type="Rhea" id="RHEA-COMP:9681"/>
        <dbReference type="Rhea" id="RHEA-COMP:9684"/>
        <dbReference type="ChEBI" id="CHEBI:15377"/>
        <dbReference type="ChEBI" id="CHEBI:15378"/>
        <dbReference type="ChEBI" id="CHEBI:29985"/>
        <dbReference type="ChEBI" id="CHEBI:30616"/>
        <dbReference type="ChEBI" id="CHEBI:43474"/>
        <dbReference type="ChEBI" id="CHEBI:58359"/>
        <dbReference type="ChEBI" id="CHEBI:78520"/>
        <dbReference type="ChEBI" id="CHEBI:78521"/>
        <dbReference type="ChEBI" id="CHEBI:456216"/>
    </reaction>
</comment>
<dbReference type="GO" id="GO:0050567">
    <property type="term" value="F:glutaminyl-tRNA synthase (glutamine-hydrolyzing) activity"/>
    <property type="evidence" value="ECO:0007669"/>
    <property type="project" value="UniProtKB-UniRule"/>
</dbReference>
<dbReference type="EMBL" id="REFO01000011">
    <property type="protein sequence ID" value="RMA97286.1"/>
    <property type="molecule type" value="Genomic_DNA"/>
</dbReference>
<name>A0A3M0BL31_9AQUI</name>
<keyword evidence="1" id="KW-0648">Protein biosynthesis</keyword>
<protein>
    <recommendedName>
        <fullName evidence="1">Aspartyl/glutamyl-tRNA(Asn/Gln) amidotransferase subunit C</fullName>
        <shortName evidence="1">Asp/Glu-ADT subunit C</shortName>
        <ecNumber evidence="1">6.3.5.-</ecNumber>
    </recommendedName>
</protein>
<dbReference type="PANTHER" id="PTHR15004:SF0">
    <property type="entry name" value="GLUTAMYL-TRNA(GLN) AMIDOTRANSFERASE SUBUNIT C, MITOCHONDRIAL"/>
    <property type="match status" value="1"/>
</dbReference>
<dbReference type="InterPro" id="IPR003837">
    <property type="entry name" value="GatC"/>
</dbReference>
<organism evidence="2 3">
    <name type="scientific">Hydrogenothermus marinus</name>
    <dbReference type="NCBI Taxonomy" id="133270"/>
    <lineage>
        <taxon>Bacteria</taxon>
        <taxon>Pseudomonadati</taxon>
        <taxon>Aquificota</taxon>
        <taxon>Aquificia</taxon>
        <taxon>Aquificales</taxon>
        <taxon>Hydrogenothermaceae</taxon>
        <taxon>Hydrogenothermus</taxon>
    </lineage>
</organism>
<dbReference type="GO" id="GO:0006450">
    <property type="term" value="P:regulation of translational fidelity"/>
    <property type="evidence" value="ECO:0007669"/>
    <property type="project" value="InterPro"/>
</dbReference>
<dbReference type="Proteomes" id="UP000280842">
    <property type="component" value="Unassembled WGS sequence"/>
</dbReference>
<keyword evidence="1" id="KW-0067">ATP-binding</keyword>
<dbReference type="GO" id="GO:0070681">
    <property type="term" value="P:glutaminyl-tRNAGln biosynthesis via transamidation"/>
    <property type="evidence" value="ECO:0007669"/>
    <property type="project" value="TreeGrafter"/>
</dbReference>
<comment type="similarity">
    <text evidence="1">Belongs to the GatC family.</text>
</comment>
<dbReference type="RefSeq" id="WP_121923069.1">
    <property type="nucleotide sequence ID" value="NZ_REFO01000011.1"/>
</dbReference>
<keyword evidence="1" id="KW-0547">Nucleotide-binding</keyword>
<dbReference type="GO" id="GO:0005524">
    <property type="term" value="F:ATP binding"/>
    <property type="evidence" value="ECO:0007669"/>
    <property type="project" value="UniProtKB-KW"/>
</dbReference>
<comment type="function">
    <text evidence="1">Allows the formation of correctly charged Asn-tRNA(Asn) or Gln-tRNA(Gln) through the transamidation of misacylated Asp-tRNA(Asn) or Glu-tRNA(Gln) in organisms which lack either or both of asparaginyl-tRNA or glutaminyl-tRNA synthetases. The reaction takes place in the presence of glutamine and ATP through an activated phospho-Asp-tRNA(Asn) or phospho-Glu-tRNA(Gln).</text>
</comment>
<dbReference type="AlphaFoldDB" id="A0A3M0BL31"/>
<dbReference type="PANTHER" id="PTHR15004">
    <property type="entry name" value="GLUTAMYL-TRNA(GLN) AMIDOTRANSFERASE SUBUNIT C, MITOCHONDRIAL"/>
    <property type="match status" value="1"/>
</dbReference>
<gene>
    <name evidence="1" type="primary">gatC</name>
    <name evidence="2" type="ORF">CLV39_0944</name>
</gene>
<keyword evidence="2" id="KW-0808">Transferase</keyword>
<evidence type="ECO:0000256" key="1">
    <source>
        <dbReference type="HAMAP-Rule" id="MF_00122"/>
    </source>
</evidence>
<dbReference type="EC" id="6.3.5.-" evidence="1"/>
<comment type="caution">
    <text evidence="2">The sequence shown here is derived from an EMBL/GenBank/DDBJ whole genome shotgun (WGS) entry which is preliminary data.</text>
</comment>
<dbReference type="OrthoDB" id="9813938at2"/>
<dbReference type="GO" id="GO:0006412">
    <property type="term" value="P:translation"/>
    <property type="evidence" value="ECO:0007669"/>
    <property type="project" value="UniProtKB-UniRule"/>
</dbReference>
<sequence>MLNKEQVLKVATLSKLKLSEEEIELFSKQLPEIVKFIEKLENLNTEDILPFYELIDQKAPLRKDEVKPGLSQEEALANAPEKENGFFVVPKVIKTE</sequence>
<dbReference type="GO" id="GO:0016740">
    <property type="term" value="F:transferase activity"/>
    <property type="evidence" value="ECO:0007669"/>
    <property type="project" value="UniProtKB-KW"/>
</dbReference>
<reference evidence="2 3" key="1">
    <citation type="submission" date="2018-10" db="EMBL/GenBank/DDBJ databases">
        <title>Genomic Encyclopedia of Archaeal and Bacterial Type Strains, Phase II (KMG-II): from individual species to whole genera.</title>
        <authorList>
            <person name="Goeker M."/>
        </authorList>
    </citation>
    <scope>NUCLEOTIDE SEQUENCE [LARGE SCALE GENOMIC DNA]</scope>
    <source>
        <strain evidence="2 3">VM1</strain>
    </source>
</reference>
<evidence type="ECO:0000313" key="3">
    <source>
        <dbReference type="Proteomes" id="UP000280842"/>
    </source>
</evidence>